<accession>A0ABD1KK46</accession>
<keyword evidence="4" id="KW-1185">Reference proteome</keyword>
<dbReference type="Pfam" id="PF13613">
    <property type="entry name" value="HTH_Tnp_4"/>
    <property type="match status" value="1"/>
</dbReference>
<reference evidence="3 4" key="1">
    <citation type="submission" date="2024-09" db="EMBL/GenBank/DDBJ databases">
        <title>A chromosome-level genome assembly of Gray's grenadier anchovy, Coilia grayii.</title>
        <authorList>
            <person name="Fu Z."/>
        </authorList>
    </citation>
    <scope>NUCLEOTIDE SEQUENCE [LARGE SCALE GENOMIC DNA]</scope>
    <source>
        <strain evidence="3">G4</strain>
        <tissue evidence="3">Muscle</tissue>
    </source>
</reference>
<evidence type="ECO:0000259" key="2">
    <source>
        <dbReference type="Pfam" id="PF13613"/>
    </source>
</evidence>
<dbReference type="PANTHER" id="PTHR23080">
    <property type="entry name" value="THAP DOMAIN PROTEIN"/>
    <property type="match status" value="1"/>
</dbReference>
<keyword evidence="1" id="KW-0812">Transmembrane</keyword>
<evidence type="ECO:0000313" key="4">
    <source>
        <dbReference type="Proteomes" id="UP001591681"/>
    </source>
</evidence>
<gene>
    <name evidence="3" type="ORF">ACEWY4_003945</name>
</gene>
<dbReference type="InterPro" id="IPR027805">
    <property type="entry name" value="Transposase_HTH_dom"/>
</dbReference>
<keyword evidence="1" id="KW-1133">Transmembrane helix</keyword>
<organism evidence="3 4">
    <name type="scientific">Coilia grayii</name>
    <name type="common">Gray's grenadier anchovy</name>
    <dbReference type="NCBI Taxonomy" id="363190"/>
    <lineage>
        <taxon>Eukaryota</taxon>
        <taxon>Metazoa</taxon>
        <taxon>Chordata</taxon>
        <taxon>Craniata</taxon>
        <taxon>Vertebrata</taxon>
        <taxon>Euteleostomi</taxon>
        <taxon>Actinopterygii</taxon>
        <taxon>Neopterygii</taxon>
        <taxon>Teleostei</taxon>
        <taxon>Clupei</taxon>
        <taxon>Clupeiformes</taxon>
        <taxon>Clupeoidei</taxon>
        <taxon>Engraulidae</taxon>
        <taxon>Coilinae</taxon>
        <taxon>Coilia</taxon>
    </lineage>
</organism>
<sequence length="143" mass="16126">MAWLRSSGEAPEKGACETVRATQCSEFPVYVQLLRNDHLSLLYTGLPLDAFTSLGDDLTEDFNNGFHLHPRDQLLMTLMKLRLNLLQDDIAERFHVSQPCKPHNLDSRAESYCHYYGQNIIKFLIAVAPCGLIMLISPGYGGR</sequence>
<dbReference type="AlphaFoldDB" id="A0ABD1KK46"/>
<feature type="transmembrane region" description="Helical" evidence="1">
    <location>
        <begin position="120"/>
        <end position="140"/>
    </location>
</feature>
<dbReference type="EMBL" id="JBHFQA010000004">
    <property type="protein sequence ID" value="KAL2099551.1"/>
    <property type="molecule type" value="Genomic_DNA"/>
</dbReference>
<evidence type="ECO:0000313" key="3">
    <source>
        <dbReference type="EMBL" id="KAL2099551.1"/>
    </source>
</evidence>
<feature type="domain" description="Transposase Helix-turn-helix" evidence="2">
    <location>
        <begin position="67"/>
        <end position="99"/>
    </location>
</feature>
<keyword evidence="1" id="KW-0472">Membrane</keyword>
<dbReference type="PANTHER" id="PTHR23080:SF143">
    <property type="entry name" value="SI:DKEY-56D12.4"/>
    <property type="match status" value="1"/>
</dbReference>
<evidence type="ECO:0000256" key="1">
    <source>
        <dbReference type="SAM" id="Phobius"/>
    </source>
</evidence>
<proteinExistence type="predicted"/>
<dbReference type="Proteomes" id="UP001591681">
    <property type="component" value="Unassembled WGS sequence"/>
</dbReference>
<name>A0ABD1KK46_9TELE</name>
<comment type="caution">
    <text evidence="3">The sequence shown here is derived from an EMBL/GenBank/DDBJ whole genome shotgun (WGS) entry which is preliminary data.</text>
</comment>
<protein>
    <recommendedName>
        <fullName evidence="2">Transposase Helix-turn-helix domain-containing protein</fullName>
    </recommendedName>
</protein>